<evidence type="ECO:0000313" key="20">
    <source>
        <dbReference type="EMBL" id="EGT47027.1"/>
    </source>
</evidence>
<evidence type="ECO:0000256" key="12">
    <source>
        <dbReference type="ARBA" id="ARBA00023273"/>
    </source>
</evidence>
<evidence type="ECO:0000256" key="16">
    <source>
        <dbReference type="ARBA" id="ARBA00067967"/>
    </source>
</evidence>
<feature type="transmembrane region" description="Helical" evidence="19">
    <location>
        <begin position="279"/>
        <end position="298"/>
    </location>
</feature>
<dbReference type="PANTHER" id="PTHR22943">
    <property type="entry name" value="7-TRANSMEMBRANE DOMAIN RECEPTOR C.ELEGANS"/>
    <property type="match status" value="1"/>
</dbReference>
<dbReference type="InterPro" id="IPR019428">
    <property type="entry name" value="7TM_GPCR_serpentine_rcpt_Str"/>
</dbReference>
<keyword evidence="5 19" id="KW-0812">Transmembrane</keyword>
<evidence type="ECO:0000256" key="19">
    <source>
        <dbReference type="SAM" id="Phobius"/>
    </source>
</evidence>
<evidence type="ECO:0000256" key="6">
    <source>
        <dbReference type="ARBA" id="ARBA00022725"/>
    </source>
</evidence>
<keyword evidence="8" id="KW-0969">Cilium</keyword>
<feature type="transmembrane region" description="Helical" evidence="19">
    <location>
        <begin position="12"/>
        <end position="31"/>
    </location>
</feature>
<evidence type="ECO:0000256" key="1">
    <source>
        <dbReference type="ARBA" id="ARBA00004272"/>
    </source>
</evidence>
<dbReference type="FunCoup" id="G0MXQ4">
    <property type="interactions" value="3"/>
</dbReference>
<dbReference type="GO" id="GO:0042048">
    <property type="term" value="P:olfactory behavior"/>
    <property type="evidence" value="ECO:0007669"/>
    <property type="project" value="TreeGrafter"/>
</dbReference>
<dbReference type="GO" id="GO:0038022">
    <property type="term" value="F:G protein-coupled olfactory receptor activity"/>
    <property type="evidence" value="ECO:0007669"/>
    <property type="project" value="TreeGrafter"/>
</dbReference>
<evidence type="ECO:0000256" key="7">
    <source>
        <dbReference type="ARBA" id="ARBA00022989"/>
    </source>
</evidence>
<dbReference type="OrthoDB" id="5798933at2759"/>
<keyword evidence="2" id="KW-1003">Cell membrane</keyword>
<dbReference type="InParanoid" id="G0MXQ4"/>
<keyword evidence="10" id="KW-0675">Receptor</keyword>
<keyword evidence="12" id="KW-0966">Cell projection</keyword>
<protein>
    <recommendedName>
        <fullName evidence="16">Serpentine receptor class r-10</fullName>
    </recommendedName>
    <alternativeName>
        <fullName evidence="17">Odorant response abnormal protein 10</fullName>
    </alternativeName>
    <alternativeName>
        <fullName evidence="18">Olfactory receptor 10</fullName>
    </alternativeName>
</protein>
<evidence type="ECO:0000313" key="21">
    <source>
        <dbReference type="Proteomes" id="UP000008068"/>
    </source>
</evidence>
<evidence type="ECO:0000256" key="13">
    <source>
        <dbReference type="ARBA" id="ARBA00054965"/>
    </source>
</evidence>
<dbReference type="HOGENOM" id="CLU_036335_2_0_1"/>
<feature type="transmembrane region" description="Helical" evidence="19">
    <location>
        <begin position="43"/>
        <end position="66"/>
    </location>
</feature>
<feature type="transmembrane region" description="Helical" evidence="19">
    <location>
        <begin position="196"/>
        <end position="223"/>
    </location>
</feature>
<keyword evidence="3" id="KW-0145">Chemotaxis</keyword>
<comment type="subcellular location">
    <subcellularLocation>
        <location evidence="1">Cell projection</location>
        <location evidence="1">Cilium membrane</location>
        <topology evidence="1">Multi-pass membrane protein</topology>
    </subcellularLocation>
</comment>
<gene>
    <name evidence="20" type="primary">Cbn-str-204</name>
    <name evidence="20" type="ORF">CAEBREN_06102</name>
</gene>
<keyword evidence="21" id="KW-1185">Reference proteome</keyword>
<sequence length="357" mass="40753">MFWEEIQNTVQFYSAILAIPLNLFLIILILNYSPKEIGAYKYLMIYISVFETIYAVIDVIVSPFAHSYGSTFLVMVNLKKTNLSRFVISILLSAYCGFYGSSMAIFGIHFIYRYLVAKGSDLLKSFQSWRIILWLLIPVVIGFTWSALTYWPCAPRDATDIYVMDNILLTFQLKMSDIQYISPYFYELGQNDTLTVYWPSFIGIGVNFCIINLSVFTIVFFGYRCYKVLSSIVPQTSTSQRNRRLQNQLYIALVIQTLIPMIVMHIPVSALYFCSFFSVKLGSLSGIAPLTIALYPILDPLPTMFIIGQFRSVLYKGLCWVPTNLCCKKQDHSEGIEMSNRNDGAFSDVATQNVETI</sequence>
<keyword evidence="4" id="KW-0716">Sensory transduction</keyword>
<evidence type="ECO:0000256" key="9">
    <source>
        <dbReference type="ARBA" id="ARBA00023136"/>
    </source>
</evidence>
<dbReference type="AlphaFoldDB" id="G0MXQ4"/>
<reference evidence="21" key="1">
    <citation type="submission" date="2011-07" db="EMBL/GenBank/DDBJ databases">
        <authorList>
            <consortium name="Caenorhabditis brenneri Sequencing and Analysis Consortium"/>
            <person name="Wilson R.K."/>
        </authorList>
    </citation>
    <scope>NUCLEOTIDE SEQUENCE [LARGE SCALE GENOMIC DNA]</scope>
    <source>
        <strain evidence="21">PB2801</strain>
    </source>
</reference>
<dbReference type="SUPFAM" id="SSF81321">
    <property type="entry name" value="Family A G protein-coupled receptor-like"/>
    <property type="match status" value="1"/>
</dbReference>
<dbReference type="GO" id="GO:0060170">
    <property type="term" value="C:ciliary membrane"/>
    <property type="evidence" value="ECO:0007669"/>
    <property type="project" value="UniProtKB-SubCell"/>
</dbReference>
<dbReference type="Pfam" id="PF10326">
    <property type="entry name" value="7TM_GPCR_Str"/>
    <property type="match status" value="1"/>
</dbReference>
<feature type="transmembrane region" description="Helical" evidence="19">
    <location>
        <begin position="86"/>
        <end position="111"/>
    </location>
</feature>
<dbReference type="GO" id="GO:0006935">
    <property type="term" value="P:chemotaxis"/>
    <property type="evidence" value="ECO:0007669"/>
    <property type="project" value="UniProtKB-KW"/>
</dbReference>
<keyword evidence="7 19" id="KW-1133">Transmembrane helix</keyword>
<dbReference type="Proteomes" id="UP000008068">
    <property type="component" value="Unassembled WGS sequence"/>
</dbReference>
<dbReference type="FunFam" id="1.20.1070.10:FF:000128">
    <property type="entry name" value="Seven TM Receptor"/>
    <property type="match status" value="1"/>
</dbReference>
<dbReference type="eggNOG" id="ENOG502R6BT">
    <property type="taxonomic scope" value="Eukaryota"/>
</dbReference>
<evidence type="ECO:0000256" key="4">
    <source>
        <dbReference type="ARBA" id="ARBA00022606"/>
    </source>
</evidence>
<evidence type="ECO:0000256" key="8">
    <source>
        <dbReference type="ARBA" id="ARBA00023069"/>
    </source>
</evidence>
<evidence type="ECO:0000256" key="14">
    <source>
        <dbReference type="ARBA" id="ARBA00061678"/>
    </source>
</evidence>
<dbReference type="OMA" id="LTYWPCA"/>
<comment type="similarity">
    <text evidence="14">Belongs to the nematode receptor-like protein str family.</text>
</comment>
<evidence type="ECO:0000256" key="17">
    <source>
        <dbReference type="ARBA" id="ARBA00078653"/>
    </source>
</evidence>
<dbReference type="PANTHER" id="PTHR22943:SF52">
    <property type="entry name" value="SEVEN TM RECEPTOR"/>
    <property type="match status" value="1"/>
</dbReference>
<comment type="function">
    <text evidence="13">An odorant receptor which affects chemotaxis to the volatile odorant diacetyl. Specifies AWA neuronal cell fate via the odr-7 pathway.</text>
</comment>
<evidence type="ECO:0000256" key="11">
    <source>
        <dbReference type="ARBA" id="ARBA00023180"/>
    </source>
</evidence>
<feature type="transmembrane region" description="Helical" evidence="19">
    <location>
        <begin position="131"/>
        <end position="151"/>
    </location>
</feature>
<evidence type="ECO:0000256" key="15">
    <source>
        <dbReference type="ARBA" id="ARBA00064300"/>
    </source>
</evidence>
<evidence type="ECO:0000256" key="18">
    <source>
        <dbReference type="ARBA" id="ARBA00082489"/>
    </source>
</evidence>
<evidence type="ECO:0000256" key="10">
    <source>
        <dbReference type="ARBA" id="ARBA00023170"/>
    </source>
</evidence>
<evidence type="ECO:0000256" key="3">
    <source>
        <dbReference type="ARBA" id="ARBA00022500"/>
    </source>
</evidence>
<organism evidence="21">
    <name type="scientific">Caenorhabditis brenneri</name>
    <name type="common">Nematode worm</name>
    <dbReference type="NCBI Taxonomy" id="135651"/>
    <lineage>
        <taxon>Eukaryota</taxon>
        <taxon>Metazoa</taxon>
        <taxon>Ecdysozoa</taxon>
        <taxon>Nematoda</taxon>
        <taxon>Chromadorea</taxon>
        <taxon>Rhabditida</taxon>
        <taxon>Rhabditina</taxon>
        <taxon>Rhabditomorpha</taxon>
        <taxon>Rhabditoidea</taxon>
        <taxon>Rhabditidae</taxon>
        <taxon>Peloderinae</taxon>
        <taxon>Caenorhabditis</taxon>
    </lineage>
</organism>
<accession>G0MXQ4</accession>
<name>G0MXQ4_CAEBE</name>
<feature type="transmembrane region" description="Helical" evidence="19">
    <location>
        <begin position="249"/>
        <end position="273"/>
    </location>
</feature>
<proteinExistence type="inferred from homology"/>
<dbReference type="EMBL" id="GL379819">
    <property type="protein sequence ID" value="EGT47027.1"/>
    <property type="molecule type" value="Genomic_DNA"/>
</dbReference>
<keyword evidence="6" id="KW-0552">Olfaction</keyword>
<evidence type="ECO:0000256" key="5">
    <source>
        <dbReference type="ARBA" id="ARBA00022692"/>
    </source>
</evidence>
<evidence type="ECO:0000256" key="2">
    <source>
        <dbReference type="ARBA" id="ARBA00022475"/>
    </source>
</evidence>
<keyword evidence="9 19" id="KW-0472">Membrane</keyword>
<comment type="subunit">
    <text evidence="15">Interacts with odr-4.</text>
</comment>
<keyword evidence="11" id="KW-0325">Glycoprotein</keyword>